<feature type="domain" description="RlpA-like protein double-psi beta-barrel" evidence="6">
    <location>
        <begin position="145"/>
        <end position="228"/>
    </location>
</feature>
<dbReference type="InterPro" id="IPR012997">
    <property type="entry name" value="RplA"/>
</dbReference>
<keyword evidence="1 3" id="KW-0456">Lyase</keyword>
<dbReference type="InterPro" id="IPR034718">
    <property type="entry name" value="RlpA"/>
</dbReference>
<dbReference type="Pfam" id="PF03330">
    <property type="entry name" value="DPBB_1"/>
    <property type="match status" value="1"/>
</dbReference>
<feature type="compositionally biased region" description="Low complexity" evidence="5">
    <location>
        <begin position="113"/>
        <end position="137"/>
    </location>
</feature>
<feature type="compositionally biased region" description="Low complexity" evidence="5">
    <location>
        <begin position="88"/>
        <end position="106"/>
    </location>
</feature>
<dbReference type="InterPro" id="IPR009009">
    <property type="entry name" value="RlpA-like_DPBB"/>
</dbReference>
<dbReference type="PANTHER" id="PTHR34183">
    <property type="entry name" value="ENDOLYTIC PEPTIDOGLYCAN TRANSGLYCOSYLASE RLPA"/>
    <property type="match status" value="1"/>
</dbReference>
<evidence type="ECO:0000259" key="6">
    <source>
        <dbReference type="Pfam" id="PF03330"/>
    </source>
</evidence>
<dbReference type="EMBL" id="BAABDD010000046">
    <property type="protein sequence ID" value="GAA3765329.1"/>
    <property type="molecule type" value="Genomic_DNA"/>
</dbReference>
<keyword evidence="2 3" id="KW-0961">Cell wall biogenesis/degradation</keyword>
<dbReference type="HAMAP" id="MF_02071">
    <property type="entry name" value="RlpA"/>
    <property type="match status" value="1"/>
</dbReference>
<evidence type="ECO:0000256" key="4">
    <source>
        <dbReference type="RuleBase" id="RU003495"/>
    </source>
</evidence>
<organism evidence="7 8">
    <name type="scientific">Salinactinospora qingdaonensis</name>
    <dbReference type="NCBI Taxonomy" id="702744"/>
    <lineage>
        <taxon>Bacteria</taxon>
        <taxon>Bacillati</taxon>
        <taxon>Actinomycetota</taxon>
        <taxon>Actinomycetes</taxon>
        <taxon>Streptosporangiales</taxon>
        <taxon>Nocardiopsidaceae</taxon>
        <taxon>Salinactinospora</taxon>
    </lineage>
</organism>
<evidence type="ECO:0000256" key="3">
    <source>
        <dbReference type="HAMAP-Rule" id="MF_02071"/>
    </source>
</evidence>
<name>A0ABP7GNL0_9ACTN</name>
<dbReference type="Gene3D" id="2.40.40.10">
    <property type="entry name" value="RlpA-like domain"/>
    <property type="match status" value="1"/>
</dbReference>
<proteinExistence type="inferred from homology"/>
<feature type="chain" id="PRO_5044935206" description="Probable endolytic peptidoglycan transglycosylase RlpA" evidence="3">
    <location>
        <begin position="40"/>
        <end position="232"/>
    </location>
</feature>
<dbReference type="SUPFAM" id="SSF50685">
    <property type="entry name" value="Barwin-like endoglucanases"/>
    <property type="match status" value="1"/>
</dbReference>
<gene>
    <name evidence="3" type="primary">rlpA</name>
    <name evidence="7" type="ORF">GCM10022402_48280</name>
</gene>
<comment type="similarity">
    <text evidence="3 4">Belongs to the RlpA family.</text>
</comment>
<evidence type="ECO:0000313" key="8">
    <source>
        <dbReference type="Proteomes" id="UP001500908"/>
    </source>
</evidence>
<evidence type="ECO:0000256" key="2">
    <source>
        <dbReference type="ARBA" id="ARBA00023316"/>
    </source>
</evidence>
<reference evidence="8" key="1">
    <citation type="journal article" date="2019" name="Int. J. Syst. Evol. Microbiol.">
        <title>The Global Catalogue of Microorganisms (GCM) 10K type strain sequencing project: providing services to taxonomists for standard genome sequencing and annotation.</title>
        <authorList>
            <consortium name="The Broad Institute Genomics Platform"/>
            <consortium name="The Broad Institute Genome Sequencing Center for Infectious Disease"/>
            <person name="Wu L."/>
            <person name="Ma J."/>
        </authorList>
    </citation>
    <scope>NUCLEOTIDE SEQUENCE [LARGE SCALE GENOMIC DNA]</scope>
    <source>
        <strain evidence="8">JCM 17137</strain>
    </source>
</reference>
<keyword evidence="8" id="KW-1185">Reference proteome</keyword>
<evidence type="ECO:0000256" key="1">
    <source>
        <dbReference type="ARBA" id="ARBA00023239"/>
    </source>
</evidence>
<dbReference type="EC" id="4.2.2.-" evidence="3"/>
<feature type="signal peptide" evidence="3">
    <location>
        <begin position="1"/>
        <end position="39"/>
    </location>
</feature>
<comment type="caution">
    <text evidence="7">The sequence shown here is derived from an EMBL/GenBank/DDBJ whole genome shotgun (WGS) entry which is preliminary data.</text>
</comment>
<sequence precursor="true">MGTHRPLRQRLLARMRSKRFIVVTAATGAVVIAGGAAGAAVTDFSPAPQSATSQVKPPHAATSAPSSSASPDPEAREQARSQAKEQRQAAAEQAHQAATGALQPEQRQPEPTPQADSGDSSESGEAGEAEGGAELSATGQGGQCEASMYGQGQQTASGEYFDPSAMTAAHKTLPFDTMVRVTNTANGKSVTVRINDRGPYIPGRCIDLSTAAFEQIAPLSAGVADVQWQIVQ</sequence>
<keyword evidence="3" id="KW-0732">Signal</keyword>
<feature type="compositionally biased region" description="Low complexity" evidence="5">
    <location>
        <begin position="57"/>
        <end position="72"/>
    </location>
</feature>
<accession>A0ABP7GNL0</accession>
<dbReference type="Proteomes" id="UP001500908">
    <property type="component" value="Unassembled WGS sequence"/>
</dbReference>
<protein>
    <recommendedName>
        <fullName evidence="3">Probable endolytic peptidoglycan transglycosylase RlpA</fullName>
        <ecNumber evidence="3">4.2.2.-</ecNumber>
    </recommendedName>
</protein>
<feature type="region of interest" description="Disordered" evidence="5">
    <location>
        <begin position="46"/>
        <end position="155"/>
    </location>
</feature>
<comment type="function">
    <text evidence="3">Lytic transglycosylase with a strong preference for naked glycan strands that lack stem peptides.</text>
</comment>
<dbReference type="InterPro" id="IPR036908">
    <property type="entry name" value="RlpA-like_sf"/>
</dbReference>
<dbReference type="PANTHER" id="PTHR34183:SF8">
    <property type="entry name" value="ENDOLYTIC PEPTIDOGLYCAN TRANSGLYCOSYLASE RLPA-RELATED"/>
    <property type="match status" value="1"/>
</dbReference>
<dbReference type="NCBIfam" id="TIGR00413">
    <property type="entry name" value="rlpA"/>
    <property type="match status" value="1"/>
</dbReference>
<dbReference type="CDD" id="cd22268">
    <property type="entry name" value="DPBB_RlpA-like"/>
    <property type="match status" value="1"/>
</dbReference>
<evidence type="ECO:0000313" key="7">
    <source>
        <dbReference type="EMBL" id="GAA3765329.1"/>
    </source>
</evidence>
<dbReference type="RefSeq" id="WP_344977049.1">
    <property type="nucleotide sequence ID" value="NZ_BAABDD010000046.1"/>
</dbReference>
<evidence type="ECO:0000256" key="5">
    <source>
        <dbReference type="SAM" id="MobiDB-lite"/>
    </source>
</evidence>
<feature type="compositionally biased region" description="Basic and acidic residues" evidence="5">
    <location>
        <begin position="73"/>
        <end position="87"/>
    </location>
</feature>